<dbReference type="EMBL" id="NBNE01002635">
    <property type="protein sequence ID" value="OWZ09874.1"/>
    <property type="molecule type" value="Genomic_DNA"/>
</dbReference>
<keyword evidence="2" id="KW-1185">Reference proteome</keyword>
<reference evidence="2" key="1">
    <citation type="submission" date="2017-03" db="EMBL/GenBank/DDBJ databases">
        <title>Phytopthora megakarya and P. palmivora, two closely related causual agents of cacao black pod achieved similar genome size and gene model numbers by different mechanisms.</title>
        <authorList>
            <person name="Ali S."/>
            <person name="Shao J."/>
            <person name="Larry D.J."/>
            <person name="Kronmiller B."/>
            <person name="Shen D."/>
            <person name="Strem M.D."/>
            <person name="Melnick R.L."/>
            <person name="Guiltinan M.J."/>
            <person name="Tyler B.M."/>
            <person name="Meinhardt L.W."/>
            <person name="Bailey B.A."/>
        </authorList>
    </citation>
    <scope>NUCLEOTIDE SEQUENCE [LARGE SCALE GENOMIC DNA]</scope>
    <source>
        <strain evidence="2">zdho120</strain>
    </source>
</reference>
<name>A0A225VXK6_9STRA</name>
<evidence type="ECO:0000313" key="2">
    <source>
        <dbReference type="Proteomes" id="UP000198211"/>
    </source>
</evidence>
<accession>A0A225VXK6</accession>
<protein>
    <submittedName>
        <fullName evidence="1">Uncharacterized protein</fullName>
    </submittedName>
</protein>
<dbReference type="AlphaFoldDB" id="A0A225VXK6"/>
<dbReference type="Proteomes" id="UP000198211">
    <property type="component" value="Unassembled WGS sequence"/>
</dbReference>
<organism evidence="1 2">
    <name type="scientific">Phytophthora megakarya</name>
    <dbReference type="NCBI Taxonomy" id="4795"/>
    <lineage>
        <taxon>Eukaryota</taxon>
        <taxon>Sar</taxon>
        <taxon>Stramenopiles</taxon>
        <taxon>Oomycota</taxon>
        <taxon>Peronosporomycetes</taxon>
        <taxon>Peronosporales</taxon>
        <taxon>Peronosporaceae</taxon>
        <taxon>Phytophthora</taxon>
    </lineage>
</organism>
<dbReference type="OrthoDB" id="95040at2759"/>
<sequence length="111" mass="12953">MKEHVDTLAIFDFTRPVHELWKQVRSDFYKDDDIIRKELSEEQVSSRVYCARQKHYGSHMLGLAEIPSLLMVEGKPVSFFQFHVSLPKADPTVKPDRLIGWAHSELLQLLM</sequence>
<proteinExistence type="predicted"/>
<gene>
    <name evidence="1" type="ORF">PHMEG_00017354</name>
</gene>
<comment type="caution">
    <text evidence="1">The sequence shown here is derived from an EMBL/GenBank/DDBJ whole genome shotgun (WGS) entry which is preliminary data.</text>
</comment>
<evidence type="ECO:0000313" key="1">
    <source>
        <dbReference type="EMBL" id="OWZ09874.1"/>
    </source>
</evidence>